<comment type="caution">
    <text evidence="3">The sequence shown here is derived from an EMBL/GenBank/DDBJ whole genome shotgun (WGS) entry which is preliminary data.</text>
</comment>
<dbReference type="InterPro" id="IPR001126">
    <property type="entry name" value="UmuC"/>
</dbReference>
<dbReference type="InterPro" id="IPR043502">
    <property type="entry name" value="DNA/RNA_pol_sf"/>
</dbReference>
<dbReference type="InterPro" id="IPR050356">
    <property type="entry name" value="SulA_CellDiv_inhibitor"/>
</dbReference>
<proteinExistence type="predicted"/>
<dbReference type="PANTHER" id="PTHR35369">
    <property type="entry name" value="BLR3025 PROTEIN-RELATED"/>
    <property type="match status" value="1"/>
</dbReference>
<organism evidence="3 4">
    <name type="scientific">Uliginosibacterium silvisoli</name>
    <dbReference type="NCBI Taxonomy" id="3114758"/>
    <lineage>
        <taxon>Bacteria</taxon>
        <taxon>Pseudomonadati</taxon>
        <taxon>Pseudomonadota</taxon>
        <taxon>Betaproteobacteria</taxon>
        <taxon>Rhodocyclales</taxon>
        <taxon>Zoogloeaceae</taxon>
        <taxon>Uliginosibacterium</taxon>
    </lineage>
</organism>
<dbReference type="SUPFAM" id="SSF56672">
    <property type="entry name" value="DNA/RNA polymerases"/>
    <property type="match status" value="1"/>
</dbReference>
<dbReference type="RefSeq" id="WP_327601272.1">
    <property type="nucleotide sequence ID" value="NZ_JAYXHS010000005.1"/>
</dbReference>
<evidence type="ECO:0000256" key="1">
    <source>
        <dbReference type="ARBA" id="ARBA00022763"/>
    </source>
</evidence>
<evidence type="ECO:0000259" key="2">
    <source>
        <dbReference type="Pfam" id="PF00817"/>
    </source>
</evidence>
<protein>
    <submittedName>
        <fullName evidence="3">DNA polymerase Y family protein</fullName>
    </submittedName>
</protein>
<feature type="domain" description="UmuC" evidence="2">
    <location>
        <begin position="28"/>
        <end position="146"/>
    </location>
</feature>
<dbReference type="PANTHER" id="PTHR35369:SF2">
    <property type="entry name" value="BLR3025 PROTEIN"/>
    <property type="match status" value="1"/>
</dbReference>
<keyword evidence="4" id="KW-1185">Reference proteome</keyword>
<keyword evidence="1" id="KW-0227">DNA damage</keyword>
<name>A0ABU6K995_9RHOO</name>
<gene>
    <name evidence="3" type="ORF">VVD49_21385</name>
</gene>
<sequence>MSEAPPKDLWLALHFHRFPLEVFDAIEQPAVAAERHLVVCANAQAAALGVVAGMRLSGALGLAPGLGVYERKPLREAEALDRLACWAGSFSPHVSLAGPDELLIEIGGCLRLFGGLDVLCGLVRDGAVAQGFSVHMALAPTPRAAQWLARSGQEISCNDMADIRQHLQTLPVEAIGLSLAEQQTLASLGARHLQDLFALPASGLARRFGIRLPQQLAQALGEAPDLRSEFIFPEAFVQKLELPAKVEQAAMLLFAARRLLASLAGWLSVRASGVAECDLVLVHEDGIADTHLVLGFASATRELARMERVLRERLDRLELNAAVTDLRLEAAMPVHLPGNTLGLFAQASAQSLDPVIERLRARLGKHAVHAMEIKSDYRPECATRSVERSDAKETKPGSPRPLWLLPELQSLQERDGALHYGGVLQRIAGPERIESGWWDRGEVVEEQAAVGDVRRDYYVAVSVRGEWLWIFRDRQGWWLQGVFA</sequence>
<dbReference type="CDD" id="cd03468">
    <property type="entry name" value="PolY_like"/>
    <property type="match status" value="1"/>
</dbReference>
<dbReference type="Pfam" id="PF00817">
    <property type="entry name" value="IMS"/>
    <property type="match status" value="1"/>
</dbReference>
<dbReference type="EMBL" id="JAYXHS010000005">
    <property type="protein sequence ID" value="MEC5388300.1"/>
    <property type="molecule type" value="Genomic_DNA"/>
</dbReference>
<evidence type="ECO:0000313" key="4">
    <source>
        <dbReference type="Proteomes" id="UP001331561"/>
    </source>
</evidence>
<accession>A0ABU6K995</accession>
<evidence type="ECO:0000313" key="3">
    <source>
        <dbReference type="EMBL" id="MEC5388300.1"/>
    </source>
</evidence>
<dbReference type="Proteomes" id="UP001331561">
    <property type="component" value="Unassembled WGS sequence"/>
</dbReference>
<reference evidence="3 4" key="1">
    <citation type="submission" date="2024-01" db="EMBL/GenBank/DDBJ databases">
        <title>Uliginosibacterium soil sp. nov.</title>
        <authorList>
            <person name="Lv Y."/>
        </authorList>
    </citation>
    <scope>NUCLEOTIDE SEQUENCE [LARGE SCALE GENOMIC DNA]</scope>
    <source>
        <strain evidence="3 4">H3</strain>
    </source>
</reference>